<dbReference type="EMBL" id="QEAP01000222">
    <property type="protein sequence ID" value="TPX72505.1"/>
    <property type="molecule type" value="Genomic_DNA"/>
</dbReference>
<dbReference type="Proteomes" id="UP000320333">
    <property type="component" value="Unassembled WGS sequence"/>
</dbReference>
<dbReference type="OrthoDB" id="198323at2759"/>
<name>A0A507F9V3_9FUNG</name>
<organism evidence="1 2">
    <name type="scientific">Chytriomyces confervae</name>
    <dbReference type="NCBI Taxonomy" id="246404"/>
    <lineage>
        <taxon>Eukaryota</taxon>
        <taxon>Fungi</taxon>
        <taxon>Fungi incertae sedis</taxon>
        <taxon>Chytridiomycota</taxon>
        <taxon>Chytridiomycota incertae sedis</taxon>
        <taxon>Chytridiomycetes</taxon>
        <taxon>Chytridiales</taxon>
        <taxon>Chytriomycetaceae</taxon>
        <taxon>Chytriomyces</taxon>
    </lineage>
</organism>
<evidence type="ECO:0000313" key="2">
    <source>
        <dbReference type="Proteomes" id="UP000320333"/>
    </source>
</evidence>
<accession>A0A507F9V3</accession>
<evidence type="ECO:0000313" key="1">
    <source>
        <dbReference type="EMBL" id="TPX72505.1"/>
    </source>
</evidence>
<proteinExistence type="predicted"/>
<keyword evidence="2" id="KW-1185">Reference proteome</keyword>
<dbReference type="AlphaFoldDB" id="A0A507F9V3"/>
<reference evidence="1 2" key="1">
    <citation type="journal article" date="2019" name="Sci. Rep.">
        <title>Comparative genomics of chytrid fungi reveal insights into the obligate biotrophic and pathogenic lifestyle of Synchytrium endobioticum.</title>
        <authorList>
            <person name="van de Vossenberg B.T.L.H."/>
            <person name="Warris S."/>
            <person name="Nguyen H.D.T."/>
            <person name="van Gent-Pelzer M.P.E."/>
            <person name="Joly D.L."/>
            <person name="van de Geest H.C."/>
            <person name="Bonants P.J.M."/>
            <person name="Smith D.S."/>
            <person name="Levesque C.A."/>
            <person name="van der Lee T.A.J."/>
        </authorList>
    </citation>
    <scope>NUCLEOTIDE SEQUENCE [LARGE SCALE GENOMIC DNA]</scope>
    <source>
        <strain evidence="1 2">CBS 675.73</strain>
    </source>
</reference>
<dbReference type="STRING" id="246404.A0A507F9V3"/>
<protein>
    <submittedName>
        <fullName evidence="1">Uncharacterized protein</fullName>
    </submittedName>
</protein>
<gene>
    <name evidence="1" type="ORF">CcCBS67573_g05808</name>
</gene>
<comment type="caution">
    <text evidence="1">The sequence shown here is derived from an EMBL/GenBank/DDBJ whole genome shotgun (WGS) entry which is preliminary data.</text>
</comment>
<sequence>MHPAITAILLGVQSDSSPLSIFKRDNDALRLIIALVQESWVRHVKRTDTPTKLHRTRYSYEDHIPAGVFVLPRPISFPAPFKDIHGLPVPVNVNMMPFTMLNPDPHLRTQDEVFDSHLYCDAHIAKALPNNLKRYAAIVAACLRRVPGEWGKVGYITVHESYVEKGATQRRPGLHIESPGTAPPGASVHGYHKFYCWGGGRFGTRVPGDLDEYGEVNMEGGIFVASNMADTCRVWDCLIEDHGKVIGHLGDIGHMRKAIGGNEAGISLSDGQIAWITDRTPHESLPQPKAGFRQFFRLVTSEVSGWYEEHNTPSELGVEPTAQIIKGSKFLSSLKSLVLG</sequence>